<reference evidence="1" key="1">
    <citation type="journal article" date="2021" name="PeerJ">
        <title>Extensive microbial diversity within the chicken gut microbiome revealed by metagenomics and culture.</title>
        <authorList>
            <person name="Gilroy R."/>
            <person name="Ravi A."/>
            <person name="Getino M."/>
            <person name="Pursley I."/>
            <person name="Horton D.L."/>
            <person name="Alikhan N.F."/>
            <person name="Baker D."/>
            <person name="Gharbi K."/>
            <person name="Hall N."/>
            <person name="Watson M."/>
            <person name="Adriaenssens E.M."/>
            <person name="Foster-Nyarko E."/>
            <person name="Jarju S."/>
            <person name="Secka A."/>
            <person name="Antonio M."/>
            <person name="Oren A."/>
            <person name="Chaudhuri R.R."/>
            <person name="La Ragione R."/>
            <person name="Hildebrand F."/>
            <person name="Pallen M.J."/>
        </authorList>
    </citation>
    <scope>NUCLEOTIDE SEQUENCE</scope>
    <source>
        <strain evidence="1">CHK171-7178</strain>
    </source>
</reference>
<accession>A0A921KFG4</accession>
<proteinExistence type="predicted"/>
<dbReference type="AlphaFoldDB" id="A0A921KFG4"/>
<protein>
    <submittedName>
        <fullName evidence="1">Phage major tail tube protein</fullName>
    </submittedName>
</protein>
<organism evidence="1 2">
    <name type="scientific">Sporosarcina psychrophila</name>
    <name type="common">Bacillus psychrophilus</name>
    <dbReference type="NCBI Taxonomy" id="1476"/>
    <lineage>
        <taxon>Bacteria</taxon>
        <taxon>Bacillati</taxon>
        <taxon>Bacillota</taxon>
        <taxon>Bacilli</taxon>
        <taxon>Bacillales</taxon>
        <taxon>Caryophanaceae</taxon>
        <taxon>Sporosarcina</taxon>
    </lineage>
</organism>
<sequence length="171" mass="18549">MSTIPEKIVNFNVYSDADKLVGVAAEVTLPDFEAMTETVSGAGIAGEYESATPGHFSSQTIEIPFRSISDPSFKFLQNKGQTIILRAAQQSYDVSSGKTNIRPLKVTIKGLPKGLNLGKVGVGTPTETTNTIEILYIKIEENGVTLLELDKLNFIFIVNGKDLLEDVRNAI</sequence>
<dbReference type="Pfam" id="PF04985">
    <property type="entry name" value="Phage_tube"/>
    <property type="match status" value="1"/>
</dbReference>
<name>A0A921KFG4_SPOPS</name>
<comment type="caution">
    <text evidence="1">The sequence shown here is derived from an EMBL/GenBank/DDBJ whole genome shotgun (WGS) entry which is preliminary data.</text>
</comment>
<gene>
    <name evidence="1" type="ORF">K8V56_20665</name>
</gene>
<dbReference type="EMBL" id="DYWT01000310">
    <property type="protein sequence ID" value="HJF34182.1"/>
    <property type="molecule type" value="Genomic_DNA"/>
</dbReference>
<dbReference type="InterPro" id="IPR006498">
    <property type="entry name" value="Tail_tube"/>
</dbReference>
<evidence type="ECO:0000313" key="2">
    <source>
        <dbReference type="Proteomes" id="UP000698173"/>
    </source>
</evidence>
<reference evidence="1" key="2">
    <citation type="submission" date="2021-09" db="EMBL/GenBank/DDBJ databases">
        <authorList>
            <person name="Gilroy R."/>
        </authorList>
    </citation>
    <scope>NUCLEOTIDE SEQUENCE</scope>
    <source>
        <strain evidence="1">CHK171-7178</strain>
    </source>
</reference>
<dbReference type="Proteomes" id="UP000698173">
    <property type="component" value="Unassembled WGS sequence"/>
</dbReference>
<evidence type="ECO:0000313" key="1">
    <source>
        <dbReference type="EMBL" id="HJF34182.1"/>
    </source>
</evidence>